<reference evidence="1 2" key="1">
    <citation type="journal article" date="2012" name="J. Bacteriol.">
        <title>Genome Sequence of the Bacteriocin-Producing Strain Lactococcus garvieae DCC43.</title>
        <authorList>
            <person name="Gabrielsen C."/>
            <person name="Brede D.A."/>
            <person name="Hernandez P.E."/>
            <person name="Nes I.F."/>
            <person name="Diep D.B."/>
        </authorList>
    </citation>
    <scope>NUCLEOTIDE SEQUENCE [LARGE SCALE GENOMIC DNA]</scope>
    <source>
        <strain evidence="1 2">DCC43</strain>
    </source>
</reference>
<dbReference type="Proteomes" id="UP000006787">
    <property type="component" value="Unassembled WGS sequence"/>
</dbReference>
<name>K2PH04_9LACT</name>
<gene>
    <name evidence="1" type="ORF">C426_1919</name>
</gene>
<dbReference type="AlphaFoldDB" id="K2PH04"/>
<dbReference type="RefSeq" id="WP_003136528.1">
    <property type="nucleotide sequence ID" value="NZ_AMQS01000034.1"/>
</dbReference>
<dbReference type="eggNOG" id="COG2846">
    <property type="taxonomic scope" value="Bacteria"/>
</dbReference>
<protein>
    <recommendedName>
        <fullName evidence="3">Iron-sulfur cluster repair di-iron protein, ric</fullName>
    </recommendedName>
</protein>
<organism evidence="1 2">
    <name type="scientific">Lactococcus garvieae DCC43</name>
    <dbReference type="NCBI Taxonomy" id="1231377"/>
    <lineage>
        <taxon>Bacteria</taxon>
        <taxon>Bacillati</taxon>
        <taxon>Bacillota</taxon>
        <taxon>Bacilli</taxon>
        <taxon>Lactobacillales</taxon>
        <taxon>Streptococcaceae</taxon>
        <taxon>Lactococcus</taxon>
    </lineage>
</organism>
<comment type="caution">
    <text evidence="1">The sequence shown here is derived from an EMBL/GenBank/DDBJ whole genome shotgun (WGS) entry which is preliminary data.</text>
</comment>
<dbReference type="EMBL" id="AMQS01000034">
    <property type="protein sequence ID" value="EKF50690.1"/>
    <property type="molecule type" value="Genomic_DNA"/>
</dbReference>
<evidence type="ECO:0000313" key="1">
    <source>
        <dbReference type="EMBL" id="EKF50690.1"/>
    </source>
</evidence>
<sequence length="94" mass="11099">MNKLQTYLKKNKEVLDLYSHAITKAHGDNHPEVFEVRAIYLKIQEKAGEENLDSEFIRLREITDDYKIPNDVCQTFEKTYCLLEEADTIYKAEK</sequence>
<dbReference type="PATRIC" id="fig|1231377.3.peg.1902"/>
<proteinExistence type="predicted"/>
<evidence type="ECO:0000313" key="2">
    <source>
        <dbReference type="Proteomes" id="UP000006787"/>
    </source>
</evidence>
<accession>K2PH04</accession>
<evidence type="ECO:0008006" key="3">
    <source>
        <dbReference type="Google" id="ProtNLM"/>
    </source>
</evidence>